<name>A0A429G8F2_9CREN</name>
<comment type="subunit">
    <text evidence="3">Homotrimer. The subunits circularize to form a toroid; DNA passes through its center. Replication factor C (RFC) is required to load the toroid on the DNA.</text>
</comment>
<keyword evidence="2 3" id="KW-0238">DNA-binding</keyword>
<dbReference type="AlphaFoldDB" id="A0A429G8F2"/>
<dbReference type="SUPFAM" id="SSF55979">
    <property type="entry name" value="DNA clamp"/>
    <property type="match status" value="2"/>
</dbReference>
<protein>
    <recommendedName>
        <fullName evidence="3">DNA polymerase sliding clamp</fullName>
    </recommendedName>
    <alternativeName>
        <fullName evidence="3">Proliferating cell nuclear antigen homolog</fullName>
        <shortName evidence="3">PCNA</shortName>
    </alternativeName>
</protein>
<dbReference type="InterPro" id="IPR022648">
    <property type="entry name" value="Pr_cel_nuc_antig_N"/>
</dbReference>
<evidence type="ECO:0000256" key="2">
    <source>
        <dbReference type="ARBA" id="ARBA00023125"/>
    </source>
</evidence>
<dbReference type="Pfam" id="PF00705">
    <property type="entry name" value="PCNA_N"/>
    <property type="match status" value="1"/>
</dbReference>
<dbReference type="GO" id="GO:0006275">
    <property type="term" value="P:regulation of DNA replication"/>
    <property type="evidence" value="ECO:0007669"/>
    <property type="project" value="UniProtKB-UniRule"/>
</dbReference>
<dbReference type="GO" id="GO:0030337">
    <property type="term" value="F:DNA polymerase processivity factor activity"/>
    <property type="evidence" value="ECO:0007669"/>
    <property type="project" value="UniProtKB-UniRule"/>
</dbReference>
<dbReference type="RefSeq" id="WP_125740760.1">
    <property type="nucleotide sequence ID" value="NZ_RCOR01000014.1"/>
</dbReference>
<evidence type="ECO:0000256" key="3">
    <source>
        <dbReference type="HAMAP-Rule" id="MF_00317"/>
    </source>
</evidence>
<evidence type="ECO:0000313" key="6">
    <source>
        <dbReference type="EMBL" id="RSN70032.1"/>
    </source>
</evidence>
<keyword evidence="3" id="KW-0235">DNA replication</keyword>
<evidence type="ECO:0000256" key="1">
    <source>
        <dbReference type="ARBA" id="ARBA00010462"/>
    </source>
</evidence>
<sequence length="250" mass="28088">MANRVVFEEAGTLKAIVEAVESLVGEASVKLDPDFGFGLQALDPSKTAMIQVSLPRAYFIEFEAESSRFYGIDFTDLAKMLKRVKNKERVELTFTESLMKITSMNGYRRVFEFPLLAGTPFEFKTIKVDFKARARLDSDTIPNVIKDLKIVGSDVEIYIDSEKVEFRTNSDRGKAVISVTKEDRALIDIWAEEPSKSLYNMAYLEKMTKPADISEEADIELRTNAPLKLSYPVGGIEGAGITYYLAHLQV</sequence>
<reference evidence="6 7" key="1">
    <citation type="submission" date="2018-10" db="EMBL/GenBank/DDBJ databases">
        <title>Co-occurring genomic capacity for anaerobic methane metabolism and dissimilatory sulfite reduction discovered in the Korarchaeota.</title>
        <authorList>
            <person name="Mckay L.J."/>
            <person name="Dlakic M."/>
            <person name="Fields M.W."/>
            <person name="Delmont T.O."/>
            <person name="Eren A.M."/>
            <person name="Jay Z.J."/>
            <person name="Klingelsmith K.B."/>
            <person name="Rusch D.B."/>
            <person name="Inskeep W.P."/>
        </authorList>
    </citation>
    <scope>NUCLEOTIDE SEQUENCE [LARGE SCALE GENOMIC DNA]</scope>
    <source>
        <strain evidence="6 7">WS</strain>
    </source>
</reference>
<organism evidence="6 7">
    <name type="scientific">Candidatus Korarchaeum cryptofilum</name>
    <dbReference type="NCBI Taxonomy" id="498846"/>
    <lineage>
        <taxon>Archaea</taxon>
        <taxon>Thermoproteota</taxon>
        <taxon>Candidatus Korarchaeia</taxon>
        <taxon>Candidatus Korarchaeales</taxon>
        <taxon>Candidatus Korarchaeaceae</taxon>
        <taxon>Candidatus Korarchaeum</taxon>
    </lineage>
</organism>
<comment type="function">
    <text evidence="3">Sliding clamp subunit that acts as a moving platform for DNA processing. Responsible for tethering the catalytic subunit of DNA polymerase and other proteins to DNA during high-speed replication.</text>
</comment>
<dbReference type="Proteomes" id="UP000278149">
    <property type="component" value="Unassembled WGS sequence"/>
</dbReference>
<dbReference type="PROSITE" id="PS01251">
    <property type="entry name" value="PCNA_1"/>
    <property type="match status" value="1"/>
</dbReference>
<dbReference type="InterPro" id="IPR000730">
    <property type="entry name" value="Pr_cel_nuc_antig"/>
</dbReference>
<comment type="caution">
    <text evidence="6">The sequence shown here is derived from an EMBL/GenBank/DDBJ whole genome shotgun (WGS) entry which is preliminary data.</text>
</comment>
<dbReference type="EMBL" id="RCOR01000014">
    <property type="protein sequence ID" value="RSN70032.1"/>
    <property type="molecule type" value="Genomic_DNA"/>
</dbReference>
<gene>
    <name evidence="3" type="primary">pcn</name>
    <name evidence="6" type="ORF">D9Q81_01580</name>
</gene>
<dbReference type="CDD" id="cd00577">
    <property type="entry name" value="PCNA"/>
    <property type="match status" value="1"/>
</dbReference>
<accession>A0A429G8F2</accession>
<dbReference type="InterPro" id="IPR022659">
    <property type="entry name" value="Pr_cel_nuc_antig_CS"/>
</dbReference>
<dbReference type="GO" id="GO:0006272">
    <property type="term" value="P:leading strand elongation"/>
    <property type="evidence" value="ECO:0007669"/>
    <property type="project" value="TreeGrafter"/>
</dbReference>
<dbReference type="Gene3D" id="3.70.10.10">
    <property type="match status" value="1"/>
</dbReference>
<feature type="domain" description="Proliferating cell nuclear antigen PCNA N-terminal" evidence="4">
    <location>
        <begin position="7"/>
        <end position="93"/>
    </location>
</feature>
<evidence type="ECO:0000259" key="5">
    <source>
        <dbReference type="Pfam" id="PF02747"/>
    </source>
</evidence>
<dbReference type="InterPro" id="IPR022649">
    <property type="entry name" value="Pr_cel_nuc_antig_C"/>
</dbReference>
<feature type="domain" description="Proliferating cell nuclear antigen PCNA C-terminal" evidence="5">
    <location>
        <begin position="128"/>
        <end position="246"/>
    </location>
</feature>
<dbReference type="PANTHER" id="PTHR11352">
    <property type="entry name" value="PROLIFERATING CELL NUCLEAR ANTIGEN"/>
    <property type="match status" value="1"/>
</dbReference>
<dbReference type="InterPro" id="IPR046938">
    <property type="entry name" value="DNA_clamp_sf"/>
</dbReference>
<dbReference type="GO" id="GO:0003677">
    <property type="term" value="F:DNA binding"/>
    <property type="evidence" value="ECO:0007669"/>
    <property type="project" value="UniProtKB-UniRule"/>
</dbReference>
<dbReference type="HAMAP" id="MF_00317">
    <property type="entry name" value="DNApol_clamp_arch"/>
    <property type="match status" value="1"/>
</dbReference>
<dbReference type="PANTHER" id="PTHR11352:SF0">
    <property type="entry name" value="PROLIFERATING CELL NUCLEAR ANTIGEN"/>
    <property type="match status" value="1"/>
</dbReference>
<proteinExistence type="inferred from homology"/>
<evidence type="ECO:0000259" key="4">
    <source>
        <dbReference type="Pfam" id="PF00705"/>
    </source>
</evidence>
<comment type="similarity">
    <text evidence="1 3">Belongs to the PCNA family.</text>
</comment>
<dbReference type="Pfam" id="PF02747">
    <property type="entry name" value="PCNA_C"/>
    <property type="match status" value="1"/>
</dbReference>
<evidence type="ECO:0000313" key="7">
    <source>
        <dbReference type="Proteomes" id="UP000278149"/>
    </source>
</evidence>